<organism evidence="1 2">
    <name type="scientific">Hypoxylon rubiginosum</name>
    <dbReference type="NCBI Taxonomy" id="110542"/>
    <lineage>
        <taxon>Eukaryota</taxon>
        <taxon>Fungi</taxon>
        <taxon>Dikarya</taxon>
        <taxon>Ascomycota</taxon>
        <taxon>Pezizomycotina</taxon>
        <taxon>Sordariomycetes</taxon>
        <taxon>Xylariomycetidae</taxon>
        <taxon>Xylariales</taxon>
        <taxon>Hypoxylaceae</taxon>
        <taxon>Hypoxylon</taxon>
    </lineage>
</organism>
<keyword evidence="2" id="KW-1185">Reference proteome</keyword>
<dbReference type="Proteomes" id="UP001497680">
    <property type="component" value="Unassembled WGS sequence"/>
</dbReference>
<gene>
    <name evidence="1" type="ORF">F4821DRAFT_239868</name>
</gene>
<protein>
    <submittedName>
        <fullName evidence="1">Uncharacterized protein</fullName>
    </submittedName>
</protein>
<comment type="caution">
    <text evidence="1">The sequence shown here is derived from an EMBL/GenBank/DDBJ whole genome shotgun (WGS) entry which is preliminary data.</text>
</comment>
<dbReference type="EMBL" id="MU394322">
    <property type="protein sequence ID" value="KAI6085691.1"/>
    <property type="molecule type" value="Genomic_DNA"/>
</dbReference>
<accession>A0ACC0CZ32</accession>
<proteinExistence type="predicted"/>
<name>A0ACC0CZ32_9PEZI</name>
<sequence length="362" mass="40491">MDPSMNQLPPDVHQGAGLVVAAWTMGAVGCSLLAMRMYTRAVIVEKMGWDDWTMIMAVILAIVTNIVVTLMVHYGVGRHAFYLAEDERVNAIYMIWLSVPFSPGSAAFGKISIALFLMRLINRNRRQQIFLWILVFLLVVVNLLLIIITFAQCTPVTFLWNRVRPASQGTCWAPTVQQYYGYFQGAFSALSDLILALFPIHIIWNLQMPLKTKLGIGFLMSLGVLATAAAAVKTVELRNLSTPDFTWDAVALVYWFLAENWIIIICACAPTIKPFFANGEWRLTHLLSRITRKSFGSSSSGYDNYNNQQHSYSLESSHEPLQEPSEVLDRGSSSPSMPNKAEASLWLTDKHSGLDLNASDYV</sequence>
<reference evidence="1 2" key="1">
    <citation type="journal article" date="2022" name="New Phytol.">
        <title>Ecological generalism drives hyperdiversity of secondary metabolite gene clusters in xylarialean endophytes.</title>
        <authorList>
            <person name="Franco M.E.E."/>
            <person name="Wisecaver J.H."/>
            <person name="Arnold A.E."/>
            <person name="Ju Y.M."/>
            <person name="Slot J.C."/>
            <person name="Ahrendt S."/>
            <person name="Moore L.P."/>
            <person name="Eastman K.E."/>
            <person name="Scott K."/>
            <person name="Konkel Z."/>
            <person name="Mondo S.J."/>
            <person name="Kuo A."/>
            <person name="Hayes R.D."/>
            <person name="Haridas S."/>
            <person name="Andreopoulos B."/>
            <person name="Riley R."/>
            <person name="LaButti K."/>
            <person name="Pangilinan J."/>
            <person name="Lipzen A."/>
            <person name="Amirebrahimi M."/>
            <person name="Yan J."/>
            <person name="Adam C."/>
            <person name="Keymanesh K."/>
            <person name="Ng V."/>
            <person name="Louie K."/>
            <person name="Northen T."/>
            <person name="Drula E."/>
            <person name="Henrissat B."/>
            <person name="Hsieh H.M."/>
            <person name="Youens-Clark K."/>
            <person name="Lutzoni F."/>
            <person name="Miadlikowska J."/>
            <person name="Eastwood D.C."/>
            <person name="Hamelin R.C."/>
            <person name="Grigoriev I.V."/>
            <person name="U'Ren J.M."/>
        </authorList>
    </citation>
    <scope>NUCLEOTIDE SEQUENCE [LARGE SCALE GENOMIC DNA]</scope>
    <source>
        <strain evidence="1 2">ER1909</strain>
    </source>
</reference>
<evidence type="ECO:0000313" key="2">
    <source>
        <dbReference type="Proteomes" id="UP001497680"/>
    </source>
</evidence>
<evidence type="ECO:0000313" key="1">
    <source>
        <dbReference type="EMBL" id="KAI6085691.1"/>
    </source>
</evidence>